<evidence type="ECO:0000313" key="1">
    <source>
        <dbReference type="EMBL" id="BBJ03813.1"/>
    </source>
</evidence>
<organism evidence="1">
    <name type="scientific">Marinobacter nauticus</name>
    <name type="common">Marinobacter hydrocarbonoclasticus</name>
    <name type="synonym">Marinobacter aquaeolei</name>
    <dbReference type="NCBI Taxonomy" id="2743"/>
    <lineage>
        <taxon>Bacteria</taxon>
        <taxon>Pseudomonadati</taxon>
        <taxon>Pseudomonadota</taxon>
        <taxon>Gammaproteobacteria</taxon>
        <taxon>Pseudomonadales</taxon>
        <taxon>Marinobacteraceae</taxon>
        <taxon>Marinobacter</taxon>
    </lineage>
</organism>
<accession>A0A455WBY4</accession>
<dbReference type="EMBL" id="AP019537">
    <property type="protein sequence ID" value="BBJ03813.1"/>
    <property type="molecule type" value="Genomic_DNA"/>
</dbReference>
<protein>
    <submittedName>
        <fullName evidence="1">Uncharacterized protein</fullName>
    </submittedName>
</protein>
<dbReference type="AlphaFoldDB" id="A0A455WBY4"/>
<reference evidence="1" key="1">
    <citation type="submission" date="2019-03" db="EMBL/GenBank/DDBJ databases">
        <title>Whole genome analysis of nitrate-reducing bacteria Marinobacter hydrocarbonoclasticus YB03.</title>
        <authorList>
            <person name="Azam A.H."/>
            <person name="Yuk S.R."/>
            <person name="Kamarisima K."/>
            <person name="Miyanaga K."/>
            <person name="Tanji Y."/>
        </authorList>
    </citation>
    <scope>NUCLEOTIDE SEQUENCE</scope>
    <source>
        <strain evidence="1">YB03</strain>
    </source>
</reference>
<proteinExistence type="predicted"/>
<name>A0A455WBY4_MARNT</name>
<gene>
    <name evidence="1" type="ORF">YBY_16610</name>
</gene>
<sequence length="168" mass="18059">MSNFDLATFRKAKFQEREEDVPLSGLTAAGFGGYDGEGDNAKPVPVVFRVRGLTAEELAKAEQEADNSKLLAKVAERLAGNDTEKVAAMMDGLGLNDKTPAALAKKLAHVQMAVVEPELKLQDVVRIADAYPTDFMELSNHIYNLTGKGKVAQVKRKPSGKTTASKPA</sequence>